<sequence>MAIAAKKNYTCDGVEKVEFSRALQQVSDQIRLTEQKLTMKIENELEKDYKKQQEKILSAKLFIANIS</sequence>
<evidence type="ECO:0000313" key="2">
    <source>
        <dbReference type="Proteomes" id="UP001597040"/>
    </source>
</evidence>
<organism evidence="1 2">
    <name type="scientific">Virgibacillus byunsanensis</name>
    <dbReference type="NCBI Taxonomy" id="570945"/>
    <lineage>
        <taxon>Bacteria</taxon>
        <taxon>Bacillati</taxon>
        <taxon>Bacillota</taxon>
        <taxon>Bacilli</taxon>
        <taxon>Bacillales</taxon>
        <taxon>Bacillaceae</taxon>
        <taxon>Virgibacillus</taxon>
    </lineage>
</organism>
<keyword evidence="2" id="KW-1185">Reference proteome</keyword>
<proteinExistence type="predicted"/>
<evidence type="ECO:0000313" key="1">
    <source>
        <dbReference type="EMBL" id="MFD1038652.1"/>
    </source>
</evidence>
<dbReference type="Proteomes" id="UP001597040">
    <property type="component" value="Unassembled WGS sequence"/>
</dbReference>
<protein>
    <submittedName>
        <fullName evidence="1">Uncharacterized protein</fullName>
    </submittedName>
</protein>
<name>A0ABW3LKV3_9BACI</name>
<accession>A0ABW3LKV3</accession>
<comment type="caution">
    <text evidence="1">The sequence shown here is derived from an EMBL/GenBank/DDBJ whole genome shotgun (WGS) entry which is preliminary data.</text>
</comment>
<dbReference type="RefSeq" id="WP_390361830.1">
    <property type="nucleotide sequence ID" value="NZ_JBHTKJ010000023.1"/>
</dbReference>
<reference evidence="2" key="1">
    <citation type="journal article" date="2019" name="Int. J. Syst. Evol. Microbiol.">
        <title>The Global Catalogue of Microorganisms (GCM) 10K type strain sequencing project: providing services to taxonomists for standard genome sequencing and annotation.</title>
        <authorList>
            <consortium name="The Broad Institute Genomics Platform"/>
            <consortium name="The Broad Institute Genome Sequencing Center for Infectious Disease"/>
            <person name="Wu L."/>
            <person name="Ma J."/>
        </authorList>
    </citation>
    <scope>NUCLEOTIDE SEQUENCE [LARGE SCALE GENOMIC DNA]</scope>
    <source>
        <strain evidence="2">CCUG 56754</strain>
    </source>
</reference>
<dbReference type="EMBL" id="JBHTKJ010000023">
    <property type="protein sequence ID" value="MFD1038652.1"/>
    <property type="molecule type" value="Genomic_DNA"/>
</dbReference>
<gene>
    <name evidence="1" type="ORF">ACFQ3N_09650</name>
</gene>